<evidence type="ECO:0000256" key="1">
    <source>
        <dbReference type="SAM" id="MobiDB-lite"/>
    </source>
</evidence>
<feature type="region of interest" description="Disordered" evidence="1">
    <location>
        <begin position="65"/>
        <end position="139"/>
    </location>
</feature>
<dbReference type="OrthoDB" id="667871at2759"/>
<feature type="compositionally biased region" description="Low complexity" evidence="1">
    <location>
        <begin position="115"/>
        <end position="136"/>
    </location>
</feature>
<feature type="compositionally biased region" description="Polar residues" evidence="1">
    <location>
        <begin position="65"/>
        <end position="81"/>
    </location>
</feature>
<reference evidence="2" key="1">
    <citation type="journal article" date="2023" name="Plant J.">
        <title>The genome of the king protea, Protea cynaroides.</title>
        <authorList>
            <person name="Chang J."/>
            <person name="Duong T.A."/>
            <person name="Schoeman C."/>
            <person name="Ma X."/>
            <person name="Roodt D."/>
            <person name="Barker N."/>
            <person name="Li Z."/>
            <person name="Van de Peer Y."/>
            <person name="Mizrachi E."/>
        </authorList>
    </citation>
    <scope>NUCLEOTIDE SEQUENCE</scope>
    <source>
        <tissue evidence="2">Young leaves</tissue>
    </source>
</reference>
<keyword evidence="3" id="KW-1185">Reference proteome</keyword>
<comment type="caution">
    <text evidence="2">The sequence shown here is derived from an EMBL/GenBank/DDBJ whole genome shotgun (WGS) entry which is preliminary data.</text>
</comment>
<evidence type="ECO:0000313" key="2">
    <source>
        <dbReference type="EMBL" id="KAJ4955852.1"/>
    </source>
</evidence>
<dbReference type="EMBL" id="JAMYWD010000011">
    <property type="protein sequence ID" value="KAJ4955852.1"/>
    <property type="molecule type" value="Genomic_DNA"/>
</dbReference>
<accession>A0A9Q0GX74</accession>
<organism evidence="2 3">
    <name type="scientific">Protea cynaroides</name>
    <dbReference type="NCBI Taxonomy" id="273540"/>
    <lineage>
        <taxon>Eukaryota</taxon>
        <taxon>Viridiplantae</taxon>
        <taxon>Streptophyta</taxon>
        <taxon>Embryophyta</taxon>
        <taxon>Tracheophyta</taxon>
        <taxon>Spermatophyta</taxon>
        <taxon>Magnoliopsida</taxon>
        <taxon>Proteales</taxon>
        <taxon>Proteaceae</taxon>
        <taxon>Protea</taxon>
    </lineage>
</organism>
<proteinExistence type="predicted"/>
<feature type="compositionally biased region" description="Low complexity" evidence="1">
    <location>
        <begin position="82"/>
        <end position="92"/>
    </location>
</feature>
<sequence length="198" mass="22358">MDLVPQQRMENGLNSQMVFQDEALQFSGRKTREVSDFVDEKMFSVGRDRFFRSALGADFCRSIFDSSPGRQEQPENQNWNNGDGSTGTPSGEGSEGEEEDDDEEDEVDEVDGEVEGLVAVDDGNNKNNNNSSNLHNSSEKLRNKKTNLQKHHSSFGMRVQYISSSVLTYKVLSYGVFMFYSGFYVENRFRQGSIAEGR</sequence>
<feature type="compositionally biased region" description="Acidic residues" evidence="1">
    <location>
        <begin position="94"/>
        <end position="114"/>
    </location>
</feature>
<name>A0A9Q0GX74_9MAGN</name>
<dbReference type="AlphaFoldDB" id="A0A9Q0GX74"/>
<dbReference type="Proteomes" id="UP001141806">
    <property type="component" value="Unassembled WGS sequence"/>
</dbReference>
<gene>
    <name evidence="2" type="ORF">NE237_012635</name>
</gene>
<evidence type="ECO:0000313" key="3">
    <source>
        <dbReference type="Proteomes" id="UP001141806"/>
    </source>
</evidence>
<protein>
    <submittedName>
        <fullName evidence="2">Uncharacterized protein</fullName>
    </submittedName>
</protein>